<gene>
    <name evidence="1" type="ORF">AYBTSS11_LOCUS17212</name>
</gene>
<dbReference type="Proteomes" id="UP001189624">
    <property type="component" value="Chromosome 5"/>
</dbReference>
<evidence type="ECO:0000313" key="2">
    <source>
        <dbReference type="Proteomes" id="UP001189624"/>
    </source>
</evidence>
<protein>
    <submittedName>
        <fullName evidence="1">Uncharacterized protein</fullName>
    </submittedName>
</protein>
<keyword evidence="2" id="KW-1185">Reference proteome</keyword>
<name>A0AA86VYX0_9FABA</name>
<proteinExistence type="predicted"/>
<dbReference type="EMBL" id="OY731402">
    <property type="protein sequence ID" value="CAJ1957457.1"/>
    <property type="molecule type" value="Genomic_DNA"/>
</dbReference>
<sequence length="59" mass="6837">MEECLMEECLALLGCEVEWPIILSNRLKDSMKHLVFENAESVVASWEMVGIKDYTKMNE</sequence>
<reference evidence="1" key="1">
    <citation type="submission" date="2023-10" db="EMBL/GenBank/DDBJ databases">
        <authorList>
            <person name="Domelevo Entfellner J.-B."/>
        </authorList>
    </citation>
    <scope>NUCLEOTIDE SEQUENCE</scope>
</reference>
<dbReference type="AlphaFoldDB" id="A0AA86VYX0"/>
<organism evidence="1 2">
    <name type="scientific">Sphenostylis stenocarpa</name>
    <dbReference type="NCBI Taxonomy" id="92480"/>
    <lineage>
        <taxon>Eukaryota</taxon>
        <taxon>Viridiplantae</taxon>
        <taxon>Streptophyta</taxon>
        <taxon>Embryophyta</taxon>
        <taxon>Tracheophyta</taxon>
        <taxon>Spermatophyta</taxon>
        <taxon>Magnoliopsida</taxon>
        <taxon>eudicotyledons</taxon>
        <taxon>Gunneridae</taxon>
        <taxon>Pentapetalae</taxon>
        <taxon>rosids</taxon>
        <taxon>fabids</taxon>
        <taxon>Fabales</taxon>
        <taxon>Fabaceae</taxon>
        <taxon>Papilionoideae</taxon>
        <taxon>50 kb inversion clade</taxon>
        <taxon>NPAAA clade</taxon>
        <taxon>indigoferoid/millettioid clade</taxon>
        <taxon>Phaseoleae</taxon>
        <taxon>Sphenostylis</taxon>
    </lineage>
</organism>
<evidence type="ECO:0000313" key="1">
    <source>
        <dbReference type="EMBL" id="CAJ1957457.1"/>
    </source>
</evidence>
<accession>A0AA86VYX0</accession>
<dbReference type="Gramene" id="rna-AYBTSS11_LOCUS17212">
    <property type="protein sequence ID" value="CAJ1957457.1"/>
    <property type="gene ID" value="gene-AYBTSS11_LOCUS17212"/>
</dbReference>